<dbReference type="GO" id="GO:0046872">
    <property type="term" value="F:metal ion binding"/>
    <property type="evidence" value="ECO:0007669"/>
    <property type="project" value="UniProtKB-KW"/>
</dbReference>
<keyword evidence="5" id="KW-0560">Oxidoreductase</keyword>
<dbReference type="InterPro" id="IPR026992">
    <property type="entry name" value="DIOX_N"/>
</dbReference>
<dbReference type="InParanoid" id="A0A5E4FF14"/>
<feature type="domain" description="Fe2OG dioxygenase" evidence="6">
    <location>
        <begin position="234"/>
        <end position="335"/>
    </location>
</feature>
<evidence type="ECO:0000313" key="7">
    <source>
        <dbReference type="EMBL" id="VVA25719.1"/>
    </source>
</evidence>
<keyword evidence="3" id="KW-0847">Vitamin C</keyword>
<gene>
    <name evidence="7" type="ORF">ALMOND_2B026439</name>
</gene>
<dbReference type="Gramene" id="VVA25719">
    <property type="protein sequence ID" value="VVA25719"/>
    <property type="gene ID" value="Prudul26B026439"/>
</dbReference>
<evidence type="ECO:0000256" key="4">
    <source>
        <dbReference type="ARBA" id="ARBA00023004"/>
    </source>
</evidence>
<dbReference type="EMBL" id="CABIKO010000098">
    <property type="protein sequence ID" value="VVA25719.1"/>
    <property type="molecule type" value="Genomic_DNA"/>
</dbReference>
<dbReference type="GO" id="GO:0031418">
    <property type="term" value="F:L-ascorbic acid binding"/>
    <property type="evidence" value="ECO:0007669"/>
    <property type="project" value="UniProtKB-KW"/>
</dbReference>
<dbReference type="AlphaFoldDB" id="A0A5E4FF14"/>
<evidence type="ECO:0000256" key="1">
    <source>
        <dbReference type="ARBA" id="ARBA00008056"/>
    </source>
</evidence>
<keyword evidence="7" id="KW-0223">Dioxygenase</keyword>
<keyword evidence="2 5" id="KW-0479">Metal-binding</keyword>
<sequence length="390" mass="43916">MFVKLRRLYLYATERRETKTTLSFMQRDDFPCTCLKTMEKLISSSYKERPFPETYIFPPDARPGKLAVPLCNNIPVIDLGGGAEEASESDDRRTYILEQILKASQEFGFFQVINHGISEHLLSETMRVFKEFFEELPAEDKASLYSEDPNKSCRLFTSSSTGNYDGEDVHIWRDCLKHPCHPLEECKHVWPQKPIRYGELVGACSTQVKELASNILELIGEGLGVGAGYFRDELSQQMLLSVNYYPPCPEPSLTLGLPKHCDPNLITILLQGDVNGLQVFKDGEWIGVEPLPHALVVNVGYQLQIISNGKLKSAEHRAVTNSSEARISAGFFVMPSNDCLIEPAAALINASNPQLYKGFQYKDFFLNFGTKLGKTEQVLDRFKLQARLAS</sequence>
<dbReference type="Pfam" id="PF14226">
    <property type="entry name" value="DIOX_N"/>
    <property type="match status" value="1"/>
</dbReference>
<evidence type="ECO:0000256" key="5">
    <source>
        <dbReference type="RuleBase" id="RU003682"/>
    </source>
</evidence>
<dbReference type="InterPro" id="IPR005123">
    <property type="entry name" value="Oxoglu/Fe-dep_dioxygenase_dom"/>
</dbReference>
<dbReference type="PROSITE" id="PS51471">
    <property type="entry name" value="FE2OG_OXY"/>
    <property type="match status" value="1"/>
</dbReference>
<evidence type="ECO:0000259" key="6">
    <source>
        <dbReference type="PROSITE" id="PS51471"/>
    </source>
</evidence>
<proteinExistence type="inferred from homology"/>
<keyword evidence="4 5" id="KW-0408">Iron</keyword>
<dbReference type="GO" id="GO:0051213">
    <property type="term" value="F:dioxygenase activity"/>
    <property type="evidence" value="ECO:0007669"/>
    <property type="project" value="UniProtKB-KW"/>
</dbReference>
<comment type="similarity">
    <text evidence="1 5">Belongs to the iron/ascorbate-dependent oxidoreductase family.</text>
</comment>
<evidence type="ECO:0000256" key="3">
    <source>
        <dbReference type="ARBA" id="ARBA00022896"/>
    </source>
</evidence>
<dbReference type="InterPro" id="IPR050295">
    <property type="entry name" value="Plant_2OG-oxidoreductases"/>
</dbReference>
<dbReference type="Pfam" id="PF03171">
    <property type="entry name" value="2OG-FeII_Oxy"/>
    <property type="match status" value="1"/>
</dbReference>
<dbReference type="InterPro" id="IPR027443">
    <property type="entry name" value="IPNS-like_sf"/>
</dbReference>
<evidence type="ECO:0000313" key="8">
    <source>
        <dbReference type="Proteomes" id="UP000327085"/>
    </source>
</evidence>
<dbReference type="InterPro" id="IPR044861">
    <property type="entry name" value="IPNS-like_FE2OG_OXY"/>
</dbReference>
<dbReference type="SUPFAM" id="SSF51197">
    <property type="entry name" value="Clavaminate synthase-like"/>
    <property type="match status" value="1"/>
</dbReference>
<name>A0A5E4FF14_PRUDU</name>
<protein>
    <submittedName>
        <fullName evidence="7">PREDICTED: hyoscyamine 6-dioxygenase</fullName>
    </submittedName>
</protein>
<dbReference type="Proteomes" id="UP000327085">
    <property type="component" value="Chromosome 1"/>
</dbReference>
<dbReference type="OMA" id="DMEACCE"/>
<organism evidence="7 8">
    <name type="scientific">Prunus dulcis</name>
    <name type="common">Almond</name>
    <name type="synonym">Amygdalus dulcis</name>
    <dbReference type="NCBI Taxonomy" id="3755"/>
    <lineage>
        <taxon>Eukaryota</taxon>
        <taxon>Viridiplantae</taxon>
        <taxon>Streptophyta</taxon>
        <taxon>Embryophyta</taxon>
        <taxon>Tracheophyta</taxon>
        <taxon>Spermatophyta</taxon>
        <taxon>Magnoliopsida</taxon>
        <taxon>eudicotyledons</taxon>
        <taxon>Gunneridae</taxon>
        <taxon>Pentapetalae</taxon>
        <taxon>rosids</taxon>
        <taxon>fabids</taxon>
        <taxon>Rosales</taxon>
        <taxon>Rosaceae</taxon>
        <taxon>Amygdaloideae</taxon>
        <taxon>Amygdaleae</taxon>
        <taxon>Prunus</taxon>
    </lineage>
</organism>
<dbReference type="PANTHER" id="PTHR47991">
    <property type="entry name" value="OXOGLUTARATE/IRON-DEPENDENT DIOXYGENASE"/>
    <property type="match status" value="1"/>
</dbReference>
<evidence type="ECO:0000256" key="2">
    <source>
        <dbReference type="ARBA" id="ARBA00022723"/>
    </source>
</evidence>
<reference evidence="8" key="1">
    <citation type="journal article" date="2020" name="Plant J.">
        <title>Transposons played a major role in the diversification between the closely related almond and peach genomes: results from the almond genome sequence.</title>
        <authorList>
            <person name="Alioto T."/>
            <person name="Alexiou K.G."/>
            <person name="Bardil A."/>
            <person name="Barteri F."/>
            <person name="Castanera R."/>
            <person name="Cruz F."/>
            <person name="Dhingra A."/>
            <person name="Duval H."/>
            <person name="Fernandez I Marti A."/>
            <person name="Frias L."/>
            <person name="Galan B."/>
            <person name="Garcia J.L."/>
            <person name="Howad W."/>
            <person name="Gomez-Garrido J."/>
            <person name="Gut M."/>
            <person name="Julca I."/>
            <person name="Morata J."/>
            <person name="Puigdomenech P."/>
            <person name="Ribeca P."/>
            <person name="Rubio Cabetas M.J."/>
            <person name="Vlasova A."/>
            <person name="Wirthensohn M."/>
            <person name="Garcia-Mas J."/>
            <person name="Gabaldon T."/>
            <person name="Casacuberta J.M."/>
            <person name="Arus P."/>
        </authorList>
    </citation>
    <scope>NUCLEOTIDE SEQUENCE [LARGE SCALE GENOMIC DNA]</scope>
    <source>
        <strain evidence="8">cv. Texas</strain>
    </source>
</reference>
<dbReference type="Gene3D" id="2.60.120.330">
    <property type="entry name" value="B-lactam Antibiotic, Isopenicillin N Synthase, Chain"/>
    <property type="match status" value="1"/>
</dbReference>
<accession>A0A5E4FF14</accession>